<evidence type="ECO:0000313" key="4">
    <source>
        <dbReference type="Proteomes" id="UP001374584"/>
    </source>
</evidence>
<dbReference type="AlphaFoldDB" id="A0AAN9RA11"/>
<proteinExistence type="predicted"/>
<organism evidence="3 4">
    <name type="scientific">Phaseolus coccineus</name>
    <name type="common">Scarlet runner bean</name>
    <name type="synonym">Phaseolus multiflorus</name>
    <dbReference type="NCBI Taxonomy" id="3886"/>
    <lineage>
        <taxon>Eukaryota</taxon>
        <taxon>Viridiplantae</taxon>
        <taxon>Streptophyta</taxon>
        <taxon>Embryophyta</taxon>
        <taxon>Tracheophyta</taxon>
        <taxon>Spermatophyta</taxon>
        <taxon>Magnoliopsida</taxon>
        <taxon>eudicotyledons</taxon>
        <taxon>Gunneridae</taxon>
        <taxon>Pentapetalae</taxon>
        <taxon>rosids</taxon>
        <taxon>fabids</taxon>
        <taxon>Fabales</taxon>
        <taxon>Fabaceae</taxon>
        <taxon>Papilionoideae</taxon>
        <taxon>50 kb inversion clade</taxon>
        <taxon>NPAAA clade</taxon>
        <taxon>indigoferoid/millettioid clade</taxon>
        <taxon>Phaseoleae</taxon>
        <taxon>Phaseolus</taxon>
    </lineage>
</organism>
<comment type="caution">
    <text evidence="3">The sequence shown here is derived from an EMBL/GenBank/DDBJ whole genome shotgun (WGS) entry which is preliminary data.</text>
</comment>
<dbReference type="EMBL" id="JAYMYR010000005">
    <property type="protein sequence ID" value="KAK7364746.1"/>
    <property type="molecule type" value="Genomic_DNA"/>
</dbReference>
<protein>
    <submittedName>
        <fullName evidence="3">Uncharacterized protein</fullName>
    </submittedName>
</protein>
<keyword evidence="2" id="KW-0732">Signal</keyword>
<name>A0AAN9RA11_PHACN</name>
<feature type="region of interest" description="Disordered" evidence="1">
    <location>
        <begin position="57"/>
        <end position="86"/>
    </location>
</feature>
<evidence type="ECO:0000256" key="1">
    <source>
        <dbReference type="SAM" id="MobiDB-lite"/>
    </source>
</evidence>
<reference evidence="3 4" key="1">
    <citation type="submission" date="2024-01" db="EMBL/GenBank/DDBJ databases">
        <title>The genomes of 5 underutilized Papilionoideae crops provide insights into root nodulation and disease resistanc.</title>
        <authorList>
            <person name="Jiang F."/>
        </authorList>
    </citation>
    <scope>NUCLEOTIDE SEQUENCE [LARGE SCALE GENOMIC DNA]</scope>
    <source>
        <strain evidence="3">JINMINGXINNONG_FW02</strain>
        <tissue evidence="3">Leaves</tissue>
    </source>
</reference>
<feature type="chain" id="PRO_5043005792" evidence="2">
    <location>
        <begin position="28"/>
        <end position="107"/>
    </location>
</feature>
<evidence type="ECO:0000313" key="3">
    <source>
        <dbReference type="EMBL" id="KAK7364746.1"/>
    </source>
</evidence>
<dbReference type="Proteomes" id="UP001374584">
    <property type="component" value="Unassembled WGS sequence"/>
</dbReference>
<feature type="signal peptide" evidence="2">
    <location>
        <begin position="1"/>
        <end position="27"/>
    </location>
</feature>
<keyword evidence="4" id="KW-1185">Reference proteome</keyword>
<sequence length="107" mass="11108">MATISSLSSFVFLSVFLANSLVFSSNSEPTISASPTDKPYWTAPAITSFFPTPTADPPMNWAAPTEDEASSPVLSPGEFDGKSSSSSRLNSAAAIAGILLCSFLISP</sequence>
<evidence type="ECO:0000256" key="2">
    <source>
        <dbReference type="SAM" id="SignalP"/>
    </source>
</evidence>
<gene>
    <name evidence="3" type="ORF">VNO80_13488</name>
</gene>
<accession>A0AAN9RA11</accession>